<feature type="domain" description="C2H2-type" evidence="4">
    <location>
        <begin position="46"/>
        <end position="70"/>
    </location>
</feature>
<dbReference type="AlphaFoldDB" id="A0A814F060"/>
<dbReference type="InterPro" id="IPR022755">
    <property type="entry name" value="Znf_C2H2_jaz"/>
</dbReference>
<dbReference type="Proteomes" id="UP000663879">
    <property type="component" value="Unassembled WGS sequence"/>
</dbReference>
<protein>
    <recommendedName>
        <fullName evidence="4">C2H2-type domain-containing protein</fullName>
    </recommendedName>
</protein>
<proteinExistence type="predicted"/>
<dbReference type="InterPro" id="IPR013087">
    <property type="entry name" value="Znf_C2H2_type"/>
</dbReference>
<reference evidence="5" key="1">
    <citation type="submission" date="2021-02" db="EMBL/GenBank/DDBJ databases">
        <authorList>
            <person name="Nowell W R."/>
        </authorList>
    </citation>
    <scope>NUCLEOTIDE SEQUENCE</scope>
    <source>
        <strain evidence="5">Ploen Becks lab</strain>
    </source>
</reference>
<evidence type="ECO:0000256" key="2">
    <source>
        <dbReference type="ARBA" id="ARBA00022771"/>
    </source>
</evidence>
<dbReference type="SMART" id="SM00355">
    <property type="entry name" value="ZnF_C2H2"/>
    <property type="match status" value="2"/>
</dbReference>
<gene>
    <name evidence="5" type="ORF">OXX778_LOCUS15025</name>
</gene>
<sequence>MNLICHICFIEFNSKQSSEEHFKSKRHSESLTFQESLKNNEIKSDFYCEICSIITNTKDVLEVHLKSNKHQMRLNVKEMIEKFAKSSLTSENNDFINSEELNSQSSLTSENKHFVKSEELNSQSSLSSENNDFAYSKELNCQSLTNEDKTDEKSKFHLIHIESELFKTYRLKVYNYKSGNTRNY</sequence>
<dbReference type="InterPro" id="IPR036236">
    <property type="entry name" value="Znf_C2H2_sf"/>
</dbReference>
<evidence type="ECO:0000256" key="3">
    <source>
        <dbReference type="ARBA" id="ARBA00022833"/>
    </source>
</evidence>
<dbReference type="Pfam" id="PF12171">
    <property type="entry name" value="zf-C2H2_jaz"/>
    <property type="match status" value="1"/>
</dbReference>
<name>A0A814F060_9BILA</name>
<keyword evidence="3" id="KW-0862">Zinc</keyword>
<dbReference type="EMBL" id="CAJNOC010003218">
    <property type="protein sequence ID" value="CAF0973168.1"/>
    <property type="molecule type" value="Genomic_DNA"/>
</dbReference>
<keyword evidence="6" id="KW-1185">Reference proteome</keyword>
<evidence type="ECO:0000256" key="1">
    <source>
        <dbReference type="ARBA" id="ARBA00022723"/>
    </source>
</evidence>
<evidence type="ECO:0000313" key="6">
    <source>
        <dbReference type="Proteomes" id="UP000663879"/>
    </source>
</evidence>
<keyword evidence="1" id="KW-0479">Metal-binding</keyword>
<evidence type="ECO:0000313" key="5">
    <source>
        <dbReference type="EMBL" id="CAF0973168.1"/>
    </source>
</evidence>
<dbReference type="GO" id="GO:0008270">
    <property type="term" value="F:zinc ion binding"/>
    <property type="evidence" value="ECO:0007669"/>
    <property type="project" value="UniProtKB-KW"/>
</dbReference>
<comment type="caution">
    <text evidence="5">The sequence shown here is derived from an EMBL/GenBank/DDBJ whole genome shotgun (WGS) entry which is preliminary data.</text>
</comment>
<feature type="domain" description="C2H2-type" evidence="4">
    <location>
        <begin position="3"/>
        <end position="27"/>
    </location>
</feature>
<dbReference type="SUPFAM" id="SSF57667">
    <property type="entry name" value="beta-beta-alpha zinc fingers"/>
    <property type="match status" value="1"/>
</dbReference>
<organism evidence="5 6">
    <name type="scientific">Brachionus calyciflorus</name>
    <dbReference type="NCBI Taxonomy" id="104777"/>
    <lineage>
        <taxon>Eukaryota</taxon>
        <taxon>Metazoa</taxon>
        <taxon>Spiralia</taxon>
        <taxon>Gnathifera</taxon>
        <taxon>Rotifera</taxon>
        <taxon>Eurotatoria</taxon>
        <taxon>Monogononta</taxon>
        <taxon>Pseudotrocha</taxon>
        <taxon>Ploima</taxon>
        <taxon>Brachionidae</taxon>
        <taxon>Brachionus</taxon>
    </lineage>
</organism>
<accession>A0A814F060</accession>
<evidence type="ECO:0000259" key="4">
    <source>
        <dbReference type="SMART" id="SM00355"/>
    </source>
</evidence>
<dbReference type="Gene3D" id="3.30.160.60">
    <property type="entry name" value="Classic Zinc Finger"/>
    <property type="match status" value="1"/>
</dbReference>
<keyword evidence="2" id="KW-0863">Zinc-finger</keyword>
<dbReference type="OrthoDB" id="434647at2759"/>